<organism evidence="1 2">
    <name type="scientific">Microbacterium deminutum</name>
    <dbReference type="NCBI Taxonomy" id="344164"/>
    <lineage>
        <taxon>Bacteria</taxon>
        <taxon>Bacillati</taxon>
        <taxon>Actinomycetota</taxon>
        <taxon>Actinomycetes</taxon>
        <taxon>Micrococcales</taxon>
        <taxon>Microbacteriaceae</taxon>
        <taxon>Microbacterium</taxon>
    </lineage>
</organism>
<dbReference type="Proteomes" id="UP001499933">
    <property type="component" value="Unassembled WGS sequence"/>
</dbReference>
<name>A0ABN2QX69_9MICO</name>
<accession>A0ABN2QX69</accession>
<comment type="caution">
    <text evidence="1">The sequence shown here is derived from an EMBL/GenBank/DDBJ whole genome shotgun (WGS) entry which is preliminary data.</text>
</comment>
<evidence type="ECO:0000313" key="2">
    <source>
        <dbReference type="Proteomes" id="UP001499933"/>
    </source>
</evidence>
<sequence>MVGRPRSSVHGDQACAALSAGDDQPLVVVDQFEELFSLDLSQIELEEFGELLQAHLQRGGGVLVTLR</sequence>
<proteinExistence type="predicted"/>
<evidence type="ECO:0000313" key="1">
    <source>
        <dbReference type="EMBL" id="GAA1959712.1"/>
    </source>
</evidence>
<dbReference type="EMBL" id="BAAAOG010000003">
    <property type="protein sequence ID" value="GAA1959712.1"/>
    <property type="molecule type" value="Genomic_DNA"/>
</dbReference>
<gene>
    <name evidence="1" type="ORF">GCM10009776_22860</name>
</gene>
<protein>
    <submittedName>
        <fullName evidence="1">Uncharacterized protein</fullName>
    </submittedName>
</protein>
<reference evidence="1 2" key="1">
    <citation type="journal article" date="2019" name="Int. J. Syst. Evol. Microbiol.">
        <title>The Global Catalogue of Microorganisms (GCM) 10K type strain sequencing project: providing services to taxonomists for standard genome sequencing and annotation.</title>
        <authorList>
            <consortium name="The Broad Institute Genomics Platform"/>
            <consortium name="The Broad Institute Genome Sequencing Center for Infectious Disease"/>
            <person name="Wu L."/>
            <person name="Ma J."/>
        </authorList>
    </citation>
    <scope>NUCLEOTIDE SEQUENCE [LARGE SCALE GENOMIC DNA]</scope>
    <source>
        <strain evidence="1 2">JCM 14901</strain>
    </source>
</reference>
<keyword evidence="2" id="KW-1185">Reference proteome</keyword>